<keyword evidence="1" id="KW-0472">Membrane</keyword>
<accession>A0A366H5D0</accession>
<dbReference type="EMBL" id="QNRR01000017">
    <property type="protein sequence ID" value="RBP36390.1"/>
    <property type="molecule type" value="Genomic_DNA"/>
</dbReference>
<keyword evidence="1" id="KW-0812">Transmembrane</keyword>
<evidence type="ECO:0000313" key="2">
    <source>
        <dbReference type="EMBL" id="RBP36390.1"/>
    </source>
</evidence>
<keyword evidence="3" id="KW-1185">Reference proteome</keyword>
<reference evidence="2 3" key="1">
    <citation type="submission" date="2018-06" db="EMBL/GenBank/DDBJ databases">
        <title>Genomic Encyclopedia of Type Strains, Phase IV (KMG-IV): sequencing the most valuable type-strain genomes for metagenomic binning, comparative biology and taxonomic classification.</title>
        <authorList>
            <person name="Goeker M."/>
        </authorList>
    </citation>
    <scope>NUCLEOTIDE SEQUENCE [LARGE SCALE GENOMIC DNA]</scope>
    <source>
        <strain evidence="2 3">DSM 25532</strain>
    </source>
</reference>
<gene>
    <name evidence="2" type="ORF">DES53_117101</name>
</gene>
<protein>
    <recommendedName>
        <fullName evidence="4">Prepilin-type N-terminal cleavage/methylation domain-containing protein</fullName>
    </recommendedName>
</protein>
<organism evidence="2 3">
    <name type="scientific">Roseimicrobium gellanilyticum</name>
    <dbReference type="NCBI Taxonomy" id="748857"/>
    <lineage>
        <taxon>Bacteria</taxon>
        <taxon>Pseudomonadati</taxon>
        <taxon>Verrucomicrobiota</taxon>
        <taxon>Verrucomicrobiia</taxon>
        <taxon>Verrucomicrobiales</taxon>
        <taxon>Verrucomicrobiaceae</taxon>
        <taxon>Roseimicrobium</taxon>
    </lineage>
</organism>
<keyword evidence="1" id="KW-1133">Transmembrane helix</keyword>
<proteinExistence type="predicted"/>
<dbReference type="Proteomes" id="UP000253426">
    <property type="component" value="Unassembled WGS sequence"/>
</dbReference>
<evidence type="ECO:0000256" key="1">
    <source>
        <dbReference type="SAM" id="Phobius"/>
    </source>
</evidence>
<dbReference type="PROSITE" id="PS00409">
    <property type="entry name" value="PROKAR_NTER_METHYL"/>
    <property type="match status" value="1"/>
</dbReference>
<evidence type="ECO:0000313" key="3">
    <source>
        <dbReference type="Proteomes" id="UP000253426"/>
    </source>
</evidence>
<evidence type="ECO:0008006" key="4">
    <source>
        <dbReference type="Google" id="ProtNLM"/>
    </source>
</evidence>
<dbReference type="AlphaFoldDB" id="A0A366H5D0"/>
<feature type="transmembrane region" description="Helical" evidence="1">
    <location>
        <begin position="20"/>
        <end position="41"/>
    </location>
</feature>
<dbReference type="InterPro" id="IPR012902">
    <property type="entry name" value="N_methyl_site"/>
</dbReference>
<sequence length="180" mass="19374">MKVMRSTHWKKSSRRGGFTLLETSLGISVTLALSMVMFAMLQQHVIFTGWLQKQSFLTTEAPQIGNLVGRIFGAADHYFVYANRDSAIGGAAPILSGGQAVRLFYDSASGNTTEIWITVDTVAATGKRALRCYSSPNGVTQSWTICDGLTAASFDCSSGVLGVQLTGPNQEEITYYGGSR</sequence>
<comment type="caution">
    <text evidence="2">The sequence shown here is derived from an EMBL/GenBank/DDBJ whole genome shotgun (WGS) entry which is preliminary data.</text>
</comment>
<name>A0A366H5D0_9BACT</name>